<dbReference type="EMBL" id="GDJX01008989">
    <property type="protein sequence ID" value="JAT58947.1"/>
    <property type="molecule type" value="Transcribed_RNA"/>
</dbReference>
<name>A0A1D1YWB8_9ARAE</name>
<evidence type="ECO:0000256" key="1">
    <source>
        <dbReference type="SAM" id="MobiDB-lite"/>
    </source>
</evidence>
<evidence type="ECO:0000313" key="2">
    <source>
        <dbReference type="EMBL" id="JAT58947.1"/>
    </source>
</evidence>
<gene>
    <name evidence="2" type="ORF">g.103081</name>
</gene>
<dbReference type="AlphaFoldDB" id="A0A1D1YWB8"/>
<protein>
    <submittedName>
        <fullName evidence="2">Uncharacterized protein</fullName>
    </submittedName>
</protein>
<feature type="compositionally biased region" description="Basic residues" evidence="1">
    <location>
        <begin position="20"/>
        <end position="40"/>
    </location>
</feature>
<feature type="region of interest" description="Disordered" evidence="1">
    <location>
        <begin position="20"/>
        <end position="43"/>
    </location>
</feature>
<reference evidence="2" key="1">
    <citation type="submission" date="2015-07" db="EMBL/GenBank/DDBJ databases">
        <title>Transcriptome Assembly of Anthurium amnicola.</title>
        <authorList>
            <person name="Suzuki J."/>
        </authorList>
    </citation>
    <scope>NUCLEOTIDE SEQUENCE</scope>
</reference>
<accession>A0A1D1YWB8</accession>
<proteinExistence type="predicted"/>
<sequence>MLVLKKDREEDNQRRLLRHPHHHHHHHQYHHRQHHHHQHHNPYIDLAPAPAPQYNDVIPPPGGQTGCPPKSNSRSYFDPIAPSVTSHHYSAPHLQGKSPAPISVTPPESSHIPNVLFTQVEPPSKSTHPAKLHDKVPSSCTTAILHYIHWSFALPFYLLACL</sequence>
<organism evidence="2">
    <name type="scientific">Anthurium amnicola</name>
    <dbReference type="NCBI Taxonomy" id="1678845"/>
    <lineage>
        <taxon>Eukaryota</taxon>
        <taxon>Viridiplantae</taxon>
        <taxon>Streptophyta</taxon>
        <taxon>Embryophyta</taxon>
        <taxon>Tracheophyta</taxon>
        <taxon>Spermatophyta</taxon>
        <taxon>Magnoliopsida</taxon>
        <taxon>Liliopsida</taxon>
        <taxon>Araceae</taxon>
        <taxon>Pothoideae</taxon>
        <taxon>Potheae</taxon>
        <taxon>Anthurium</taxon>
    </lineage>
</organism>